<keyword evidence="3" id="KW-1185">Reference proteome</keyword>
<keyword evidence="1" id="KW-1133">Transmembrane helix</keyword>
<protein>
    <submittedName>
        <fullName evidence="2">Uncharacterized protein</fullName>
    </submittedName>
</protein>
<dbReference type="Proteomes" id="UP000095023">
    <property type="component" value="Unassembled WGS sequence"/>
</dbReference>
<dbReference type="AlphaFoldDB" id="A0A1E4TE52"/>
<organism evidence="2 3">
    <name type="scientific">Tortispora caseinolytica NRRL Y-17796</name>
    <dbReference type="NCBI Taxonomy" id="767744"/>
    <lineage>
        <taxon>Eukaryota</taxon>
        <taxon>Fungi</taxon>
        <taxon>Dikarya</taxon>
        <taxon>Ascomycota</taxon>
        <taxon>Saccharomycotina</taxon>
        <taxon>Trigonopsidomycetes</taxon>
        <taxon>Trigonopsidales</taxon>
        <taxon>Trigonopsidaceae</taxon>
        <taxon>Tortispora</taxon>
    </lineage>
</organism>
<proteinExistence type="predicted"/>
<sequence length="91" mass="10590">MIVLFAICSYVSKRCARNKVTGFNNFSSFSPKFFIFLYGGYTTFWHPILLSTCRSTTVQRSIYLQLSDSIDRFPIQPKYRLFLHSLFATAI</sequence>
<dbReference type="EMBL" id="KV453842">
    <property type="protein sequence ID" value="ODV89938.1"/>
    <property type="molecule type" value="Genomic_DNA"/>
</dbReference>
<evidence type="ECO:0000313" key="3">
    <source>
        <dbReference type="Proteomes" id="UP000095023"/>
    </source>
</evidence>
<feature type="transmembrane region" description="Helical" evidence="1">
    <location>
        <begin position="33"/>
        <end position="50"/>
    </location>
</feature>
<keyword evidence="1" id="KW-0472">Membrane</keyword>
<keyword evidence="1" id="KW-0812">Transmembrane</keyword>
<accession>A0A1E4TE52</accession>
<evidence type="ECO:0000256" key="1">
    <source>
        <dbReference type="SAM" id="Phobius"/>
    </source>
</evidence>
<gene>
    <name evidence="2" type="ORF">CANCADRAFT_98223</name>
</gene>
<evidence type="ECO:0000313" key="2">
    <source>
        <dbReference type="EMBL" id="ODV89938.1"/>
    </source>
</evidence>
<reference evidence="3" key="1">
    <citation type="submission" date="2016-02" db="EMBL/GenBank/DDBJ databases">
        <title>Comparative genomics of biotechnologically important yeasts.</title>
        <authorList>
            <consortium name="DOE Joint Genome Institute"/>
            <person name="Riley R."/>
            <person name="Haridas S."/>
            <person name="Wolfe K.H."/>
            <person name="Lopes M.R."/>
            <person name="Hittinger C.T."/>
            <person name="Goker M."/>
            <person name="Salamov A."/>
            <person name="Wisecaver J."/>
            <person name="Long T.M."/>
            <person name="Aerts A.L."/>
            <person name="Barry K."/>
            <person name="Choi C."/>
            <person name="Clum A."/>
            <person name="Coughlan A.Y."/>
            <person name="Deshpande S."/>
            <person name="Douglass A.P."/>
            <person name="Hanson S.J."/>
            <person name="Klenk H.-P."/>
            <person name="Labutti K."/>
            <person name="Lapidus A."/>
            <person name="Lindquist E."/>
            <person name="Lipzen A."/>
            <person name="Meier-Kolthoff J.P."/>
            <person name="Ohm R.A."/>
            <person name="Otillar R.P."/>
            <person name="Pangilinan J."/>
            <person name="Peng Y."/>
            <person name="Rokas A."/>
            <person name="Rosa C.A."/>
            <person name="Scheuner C."/>
            <person name="Sibirny A.A."/>
            <person name="Slot J.C."/>
            <person name="Stielow J.B."/>
            <person name="Sun H."/>
            <person name="Kurtzman C.P."/>
            <person name="Blackwell M."/>
            <person name="Jeffries T.W."/>
            <person name="Grigoriev I.V."/>
        </authorList>
    </citation>
    <scope>NUCLEOTIDE SEQUENCE [LARGE SCALE GENOMIC DNA]</scope>
    <source>
        <strain evidence="3">NRRL Y-17796</strain>
    </source>
</reference>
<name>A0A1E4TE52_9ASCO</name>